<comment type="caution">
    <text evidence="2">The sequence shown here is derived from an EMBL/GenBank/DDBJ whole genome shotgun (WGS) entry which is preliminary data.</text>
</comment>
<evidence type="ECO:0000313" key="3">
    <source>
        <dbReference type="Proteomes" id="UP000444721"/>
    </source>
</evidence>
<dbReference type="EMBL" id="VFQX01000022">
    <property type="protein sequence ID" value="KAF0979907.1"/>
    <property type="molecule type" value="Genomic_DNA"/>
</dbReference>
<dbReference type="OMA" id="CCHATWA"/>
<dbReference type="RefSeq" id="XP_044564620.1">
    <property type="nucleotide sequence ID" value="XM_044700916.1"/>
</dbReference>
<dbReference type="VEuPathDB" id="AmoebaDB:FDP41_001060"/>
<name>A0A6A5BRV0_NAEFO</name>
<dbReference type="Proteomes" id="UP000444721">
    <property type="component" value="Unassembled WGS sequence"/>
</dbReference>
<keyword evidence="1" id="KW-0732">Signal</keyword>
<sequence length="271" mass="29691">MKPYAHNSNKIRLSSGGSLLLLVTLLLLCHWSFSQEISLPLTYNVATHRYNTTISVRGTGKTKTAVTQADFTIAIEAQKTSASAAQREVGQSSAQVMETLQQIEYVFKLRTSSISLYPVYVYNDTTKEYTRVGYRSSNSISFSVSNLGSVGPVLDKLVELGVTQISSMNLVANDTEIEKAKNKALQLAIQDAMTKVGNVLIALYDAPSFEQIKNRLEVTDLNIESSSTTPVSYPRMYARYQDASQGGTPSAIPVVAGDMDIESYVSLTLKF</sequence>
<keyword evidence="3" id="KW-1185">Reference proteome</keyword>
<dbReference type="Gene3D" id="3.30.70.2970">
    <property type="entry name" value="Protein of unknown function (DUF541), domain 2"/>
    <property type="match status" value="1"/>
</dbReference>
<dbReference type="GO" id="GO:0006974">
    <property type="term" value="P:DNA damage response"/>
    <property type="evidence" value="ECO:0007669"/>
    <property type="project" value="TreeGrafter"/>
</dbReference>
<reference evidence="2 3" key="1">
    <citation type="journal article" date="2019" name="Sci. Rep.">
        <title>Nanopore sequencing improves the draft genome of the human pathogenic amoeba Naegleria fowleri.</title>
        <authorList>
            <person name="Liechti N."/>
            <person name="Schurch N."/>
            <person name="Bruggmann R."/>
            <person name="Wittwer M."/>
        </authorList>
    </citation>
    <scope>NUCLEOTIDE SEQUENCE [LARGE SCALE GENOMIC DNA]</scope>
    <source>
        <strain evidence="2 3">ATCC 30894</strain>
    </source>
</reference>
<dbReference type="PANTHER" id="PTHR34387">
    <property type="entry name" value="SLR1258 PROTEIN"/>
    <property type="match status" value="1"/>
</dbReference>
<dbReference type="Pfam" id="PF04402">
    <property type="entry name" value="SIMPL"/>
    <property type="match status" value="1"/>
</dbReference>
<dbReference type="InterPro" id="IPR007497">
    <property type="entry name" value="SIMPL/DUF541"/>
</dbReference>
<protein>
    <recommendedName>
        <fullName evidence="4">SIMPL domain-containing protein</fullName>
    </recommendedName>
</protein>
<dbReference type="VEuPathDB" id="AmoebaDB:NfTy_049650"/>
<feature type="chain" id="PRO_5025481016" description="SIMPL domain-containing protein" evidence="1">
    <location>
        <begin position="35"/>
        <end position="271"/>
    </location>
</feature>
<dbReference type="VEuPathDB" id="AmoebaDB:NF0013020"/>
<proteinExistence type="predicted"/>
<dbReference type="OrthoDB" id="293665at2759"/>
<dbReference type="AlphaFoldDB" id="A0A6A5BRV0"/>
<evidence type="ECO:0000256" key="1">
    <source>
        <dbReference type="SAM" id="SignalP"/>
    </source>
</evidence>
<dbReference type="GeneID" id="68108278"/>
<gene>
    <name evidence="2" type="ORF">FDP41_001060</name>
</gene>
<dbReference type="Gene3D" id="3.30.110.170">
    <property type="entry name" value="Protein of unknown function (DUF541), domain 1"/>
    <property type="match status" value="1"/>
</dbReference>
<accession>A0A6A5BRV0</accession>
<dbReference type="PANTHER" id="PTHR34387:SF1">
    <property type="entry name" value="PERIPLASMIC IMMUNOGENIC PROTEIN"/>
    <property type="match status" value="1"/>
</dbReference>
<feature type="signal peptide" evidence="1">
    <location>
        <begin position="1"/>
        <end position="34"/>
    </location>
</feature>
<evidence type="ECO:0008006" key="4">
    <source>
        <dbReference type="Google" id="ProtNLM"/>
    </source>
</evidence>
<dbReference type="InterPro" id="IPR052022">
    <property type="entry name" value="26kDa_periplasmic_antigen"/>
</dbReference>
<organism evidence="2 3">
    <name type="scientific">Naegleria fowleri</name>
    <name type="common">Brain eating amoeba</name>
    <dbReference type="NCBI Taxonomy" id="5763"/>
    <lineage>
        <taxon>Eukaryota</taxon>
        <taxon>Discoba</taxon>
        <taxon>Heterolobosea</taxon>
        <taxon>Tetramitia</taxon>
        <taxon>Eutetramitia</taxon>
        <taxon>Vahlkampfiidae</taxon>
        <taxon>Naegleria</taxon>
    </lineage>
</organism>
<evidence type="ECO:0000313" key="2">
    <source>
        <dbReference type="EMBL" id="KAF0979907.1"/>
    </source>
</evidence>